<evidence type="ECO:0000259" key="12">
    <source>
        <dbReference type="Pfam" id="PF07992"/>
    </source>
</evidence>
<name>A0A644ZC27_9ZZZZ</name>
<comment type="cofactor">
    <cofactor evidence="1">
        <name>FAD</name>
        <dbReference type="ChEBI" id="CHEBI:57692"/>
    </cofactor>
</comment>
<dbReference type="PANTHER" id="PTHR22912:SF217">
    <property type="entry name" value="DIHYDROLIPOYL DEHYDROGENASE"/>
    <property type="match status" value="1"/>
</dbReference>
<dbReference type="GO" id="GO:0005737">
    <property type="term" value="C:cytoplasm"/>
    <property type="evidence" value="ECO:0007669"/>
    <property type="project" value="UniProtKB-SubCell"/>
</dbReference>
<dbReference type="InterPro" id="IPR012999">
    <property type="entry name" value="Pyr_OxRdtase_I_AS"/>
</dbReference>
<dbReference type="PANTHER" id="PTHR22912">
    <property type="entry name" value="DISULFIDE OXIDOREDUCTASE"/>
    <property type="match status" value="1"/>
</dbReference>
<dbReference type="EMBL" id="VSSQ01008290">
    <property type="protein sequence ID" value="MPM38450.1"/>
    <property type="molecule type" value="Genomic_DNA"/>
</dbReference>
<dbReference type="InterPro" id="IPR016156">
    <property type="entry name" value="FAD/NAD-linked_Rdtase_dimer_sf"/>
</dbReference>
<dbReference type="PROSITE" id="PS00076">
    <property type="entry name" value="PYRIDINE_REDOX_1"/>
    <property type="match status" value="1"/>
</dbReference>
<evidence type="ECO:0000256" key="2">
    <source>
        <dbReference type="ARBA" id="ARBA00004496"/>
    </source>
</evidence>
<comment type="caution">
    <text evidence="13">The sequence shown here is derived from an EMBL/GenBank/DDBJ whole genome shotgun (WGS) entry which is preliminary data.</text>
</comment>
<dbReference type="InterPro" id="IPR004099">
    <property type="entry name" value="Pyr_nucl-diS_OxRdtase_dimer"/>
</dbReference>
<dbReference type="EC" id="1.8.1.4" evidence="13"/>
<dbReference type="GO" id="GO:0004148">
    <property type="term" value="F:dihydrolipoyl dehydrogenase (NADH) activity"/>
    <property type="evidence" value="ECO:0007669"/>
    <property type="project" value="UniProtKB-EC"/>
</dbReference>
<evidence type="ECO:0000256" key="3">
    <source>
        <dbReference type="ARBA" id="ARBA00007532"/>
    </source>
</evidence>
<keyword evidence="8" id="KW-0520">NAD</keyword>
<dbReference type="InterPro" id="IPR050151">
    <property type="entry name" value="Class-I_Pyr_Nuc-Dis_Oxidored"/>
</dbReference>
<comment type="similarity">
    <text evidence="3">Belongs to the class-I pyridine nucleotide-disulfide oxidoreductase family.</text>
</comment>
<evidence type="ECO:0000259" key="11">
    <source>
        <dbReference type="Pfam" id="PF02852"/>
    </source>
</evidence>
<dbReference type="Gene3D" id="3.50.50.60">
    <property type="entry name" value="FAD/NAD(P)-binding domain"/>
    <property type="match status" value="2"/>
</dbReference>
<organism evidence="13">
    <name type="scientific">bioreactor metagenome</name>
    <dbReference type="NCBI Taxonomy" id="1076179"/>
    <lineage>
        <taxon>unclassified sequences</taxon>
        <taxon>metagenomes</taxon>
        <taxon>ecological metagenomes</taxon>
    </lineage>
</organism>
<accession>A0A644ZC27</accession>
<evidence type="ECO:0000256" key="1">
    <source>
        <dbReference type="ARBA" id="ARBA00001974"/>
    </source>
</evidence>
<dbReference type="SUPFAM" id="SSF51905">
    <property type="entry name" value="FAD/NAD(P)-binding domain"/>
    <property type="match status" value="1"/>
</dbReference>
<dbReference type="GO" id="GO:0050660">
    <property type="term" value="F:flavin adenine dinucleotide binding"/>
    <property type="evidence" value="ECO:0007669"/>
    <property type="project" value="InterPro"/>
</dbReference>
<dbReference type="NCBIfam" id="TIGR01350">
    <property type="entry name" value="lipoamide_DH"/>
    <property type="match status" value="1"/>
</dbReference>
<protein>
    <submittedName>
        <fullName evidence="13">Dihydrolipoyl dehydrogenase</fullName>
        <ecNumber evidence="13">1.8.1.4</ecNumber>
    </submittedName>
</protein>
<dbReference type="InterPro" id="IPR036188">
    <property type="entry name" value="FAD/NAD-bd_sf"/>
</dbReference>
<gene>
    <name evidence="13" type="primary">lpdG_1</name>
    <name evidence="13" type="ORF">SDC9_85079</name>
</gene>
<keyword evidence="6" id="KW-0274">FAD</keyword>
<feature type="domain" description="FAD/NAD(P)-binding" evidence="12">
    <location>
        <begin position="2"/>
        <end position="323"/>
    </location>
</feature>
<dbReference type="PRINTS" id="PR00368">
    <property type="entry name" value="FADPNR"/>
</dbReference>
<keyword evidence="7 13" id="KW-0560">Oxidoreductase</keyword>
<evidence type="ECO:0000256" key="9">
    <source>
        <dbReference type="ARBA" id="ARBA00023157"/>
    </source>
</evidence>
<evidence type="ECO:0000256" key="4">
    <source>
        <dbReference type="ARBA" id="ARBA00022490"/>
    </source>
</evidence>
<keyword evidence="10" id="KW-0676">Redox-active center</keyword>
<evidence type="ECO:0000313" key="13">
    <source>
        <dbReference type="EMBL" id="MPM38450.1"/>
    </source>
</evidence>
<keyword evidence="9" id="KW-1015">Disulfide bond</keyword>
<evidence type="ECO:0000256" key="8">
    <source>
        <dbReference type="ARBA" id="ARBA00023027"/>
    </source>
</evidence>
<dbReference type="FunFam" id="3.30.390.30:FF:000001">
    <property type="entry name" value="Dihydrolipoyl dehydrogenase"/>
    <property type="match status" value="1"/>
</dbReference>
<dbReference type="InterPro" id="IPR006258">
    <property type="entry name" value="Lipoamide_DH"/>
</dbReference>
<dbReference type="PIRSF" id="PIRSF000350">
    <property type="entry name" value="Mercury_reductase_MerA"/>
    <property type="match status" value="1"/>
</dbReference>
<evidence type="ECO:0000256" key="10">
    <source>
        <dbReference type="ARBA" id="ARBA00023284"/>
    </source>
</evidence>
<dbReference type="Pfam" id="PF02852">
    <property type="entry name" value="Pyr_redox_dim"/>
    <property type="match status" value="1"/>
</dbReference>
<evidence type="ECO:0000256" key="7">
    <source>
        <dbReference type="ARBA" id="ARBA00023002"/>
    </source>
</evidence>
<sequence length="462" mass="49103">MYDVLIIGSGPGGYVAAIRAAQLGLSTAVIEKSELGGVCLNWGCIPTKALLKSAQAMHYAKNFKDYGFIIEGDVKPDIKAIVERSRGVAAGMSRGIEYLFKKNEVNVINGFGKIIAKGEVEVTLQDGTKEVFKAKNIIIATGSRANSLPFAPIDGKKIISYRQALVPESIPTSIAVIGSGAIGSEFAFFYKSLGSQVYLIEYLPSIVPMEDDEVSAQLSRSFRKMGMKVMTSAQVKSIDTKGENCRLTIETKKGEEVIETQMVLSAVGVVANIENIGIEELNIATEKGKIKVDNYYSTSVEGIYAIGDVIATPALAHVASAEAIVCVERIAGHNPKPLNYTNIPACTYTSPEIASVGSTERALKESGTDYKVGKFPFTASGKATTSGERDGFVKLLTDPVSDKILGAHLIGANVTEMLSGIVTARTMGATAKDIMGSIHPHPTMSEAIMEAAAASHGEVIHI</sequence>
<dbReference type="AlphaFoldDB" id="A0A644ZC27"/>
<dbReference type="InterPro" id="IPR023753">
    <property type="entry name" value="FAD/NAD-binding_dom"/>
</dbReference>
<keyword evidence="5" id="KW-0285">Flavoprotein</keyword>
<dbReference type="GO" id="GO:0006103">
    <property type="term" value="P:2-oxoglutarate metabolic process"/>
    <property type="evidence" value="ECO:0007669"/>
    <property type="project" value="TreeGrafter"/>
</dbReference>
<dbReference type="Gene3D" id="3.30.390.30">
    <property type="match status" value="1"/>
</dbReference>
<dbReference type="Pfam" id="PF07992">
    <property type="entry name" value="Pyr_redox_2"/>
    <property type="match status" value="1"/>
</dbReference>
<evidence type="ECO:0000256" key="5">
    <source>
        <dbReference type="ARBA" id="ARBA00022630"/>
    </source>
</evidence>
<reference evidence="13" key="1">
    <citation type="submission" date="2019-08" db="EMBL/GenBank/DDBJ databases">
        <authorList>
            <person name="Kucharzyk K."/>
            <person name="Murdoch R.W."/>
            <person name="Higgins S."/>
            <person name="Loffler F."/>
        </authorList>
    </citation>
    <scope>NUCLEOTIDE SEQUENCE</scope>
</reference>
<dbReference type="InterPro" id="IPR001100">
    <property type="entry name" value="Pyr_nuc-diS_OxRdtase"/>
</dbReference>
<feature type="domain" description="Pyridine nucleotide-disulphide oxidoreductase dimerisation" evidence="11">
    <location>
        <begin position="343"/>
        <end position="452"/>
    </location>
</feature>
<dbReference type="SUPFAM" id="SSF55424">
    <property type="entry name" value="FAD/NAD-linked reductases, dimerisation (C-terminal) domain"/>
    <property type="match status" value="1"/>
</dbReference>
<proteinExistence type="inferred from homology"/>
<dbReference type="PRINTS" id="PR00411">
    <property type="entry name" value="PNDRDTASEI"/>
</dbReference>
<keyword evidence="4" id="KW-0963">Cytoplasm</keyword>
<comment type="subcellular location">
    <subcellularLocation>
        <location evidence="2">Cytoplasm</location>
    </subcellularLocation>
</comment>
<evidence type="ECO:0000256" key="6">
    <source>
        <dbReference type="ARBA" id="ARBA00022827"/>
    </source>
</evidence>